<dbReference type="GO" id="GO:0015990">
    <property type="term" value="P:electron transport coupled proton transport"/>
    <property type="evidence" value="ECO:0007669"/>
    <property type="project" value="TreeGrafter"/>
</dbReference>
<dbReference type="EMBL" id="JX312693">
    <property type="protein sequence ID" value="AFQ55800.1"/>
    <property type="molecule type" value="Genomic_DNA"/>
</dbReference>
<dbReference type="AlphaFoldDB" id="M9NWH5"/>
<evidence type="ECO:0000256" key="6">
    <source>
        <dbReference type="ARBA" id="ARBA00022660"/>
    </source>
</evidence>
<keyword evidence="11 17" id="KW-1133">Transmembrane helix</keyword>
<keyword evidence="14 17" id="KW-0496">Mitochondrion</keyword>
<comment type="subcellular location">
    <subcellularLocation>
        <location evidence="1">Mitochondrion inner membrane</location>
        <topology evidence="1">Multi-pass membrane protein</topology>
    </subcellularLocation>
</comment>
<evidence type="ECO:0000256" key="12">
    <source>
        <dbReference type="ARBA" id="ARBA00023027"/>
    </source>
</evidence>
<evidence type="ECO:0000256" key="2">
    <source>
        <dbReference type="ARBA" id="ARBA00008200"/>
    </source>
</evidence>
<feature type="transmembrane region" description="Helical" evidence="17">
    <location>
        <begin position="172"/>
        <end position="191"/>
    </location>
</feature>
<evidence type="ECO:0000256" key="1">
    <source>
        <dbReference type="ARBA" id="ARBA00004448"/>
    </source>
</evidence>
<dbReference type="InterPro" id="IPR010934">
    <property type="entry name" value="NADH_DH_su5_C"/>
</dbReference>
<feature type="transmembrane region" description="Helical" evidence="17">
    <location>
        <begin position="245"/>
        <end position="266"/>
    </location>
</feature>
<feature type="domain" description="NADH dehydrogenase subunit 5 C-terminal" evidence="20">
    <location>
        <begin position="422"/>
        <end position="602"/>
    </location>
</feature>
<keyword evidence="8" id="KW-0999">Mitochondrion inner membrane</keyword>
<dbReference type="Pfam" id="PF06455">
    <property type="entry name" value="NADH5_C"/>
    <property type="match status" value="1"/>
</dbReference>
<comment type="function">
    <text evidence="17">Core subunit of the mitochondrial membrane respiratory chain NADH dehydrogenase (Complex I) which catalyzes electron transfer from NADH through the respiratory chain, using ubiquinone as an electron acceptor. Essential for the catalytic activity and assembly of complex I.</text>
</comment>
<feature type="transmembrane region" description="Helical" evidence="17">
    <location>
        <begin position="453"/>
        <end position="473"/>
    </location>
</feature>
<protein>
    <recommendedName>
        <fullName evidence="4 17">NADH-ubiquinone oxidoreductase chain 5</fullName>
        <ecNumber evidence="3 17">7.1.1.2</ecNumber>
    </recommendedName>
</protein>
<dbReference type="PRINTS" id="PR01434">
    <property type="entry name" value="NADHDHGNASE5"/>
</dbReference>
<evidence type="ECO:0000256" key="9">
    <source>
        <dbReference type="ARBA" id="ARBA00022967"/>
    </source>
</evidence>
<feature type="transmembrane region" description="Helical" evidence="17">
    <location>
        <begin position="82"/>
        <end position="105"/>
    </location>
</feature>
<feature type="transmembrane region" description="Helical" evidence="17">
    <location>
        <begin position="140"/>
        <end position="160"/>
    </location>
</feature>
<dbReference type="InterPro" id="IPR018393">
    <property type="entry name" value="NADHpl_OxRdtase_5_subgr"/>
</dbReference>
<evidence type="ECO:0000256" key="13">
    <source>
        <dbReference type="ARBA" id="ARBA00023075"/>
    </source>
</evidence>
<feature type="transmembrane region" description="Helical" evidence="17">
    <location>
        <begin position="325"/>
        <end position="350"/>
    </location>
</feature>
<dbReference type="GO" id="GO:0005743">
    <property type="term" value="C:mitochondrial inner membrane"/>
    <property type="evidence" value="ECO:0007669"/>
    <property type="project" value="UniProtKB-SubCell"/>
</dbReference>
<comment type="catalytic activity">
    <reaction evidence="16 17">
        <text>a ubiquinone + NADH + 5 H(+)(in) = a ubiquinol + NAD(+) + 4 H(+)(out)</text>
        <dbReference type="Rhea" id="RHEA:29091"/>
        <dbReference type="Rhea" id="RHEA-COMP:9565"/>
        <dbReference type="Rhea" id="RHEA-COMP:9566"/>
        <dbReference type="ChEBI" id="CHEBI:15378"/>
        <dbReference type="ChEBI" id="CHEBI:16389"/>
        <dbReference type="ChEBI" id="CHEBI:17976"/>
        <dbReference type="ChEBI" id="CHEBI:57540"/>
        <dbReference type="ChEBI" id="CHEBI:57945"/>
        <dbReference type="EC" id="7.1.1.2"/>
    </reaction>
</comment>
<dbReference type="Pfam" id="PF00361">
    <property type="entry name" value="Proton_antipo_M"/>
    <property type="match status" value="1"/>
</dbReference>
<dbReference type="InterPro" id="IPR003945">
    <property type="entry name" value="NU5C-like"/>
</dbReference>
<name>M9NWH5_9HYST</name>
<feature type="transmembrane region" description="Helical" evidence="17">
    <location>
        <begin position="406"/>
        <end position="432"/>
    </location>
</feature>
<dbReference type="NCBIfam" id="TIGR01974">
    <property type="entry name" value="NDH_I_L"/>
    <property type="match status" value="1"/>
</dbReference>
<feature type="transmembrane region" description="Helical" evidence="17">
    <location>
        <begin position="6"/>
        <end position="26"/>
    </location>
</feature>
<evidence type="ECO:0000259" key="20">
    <source>
        <dbReference type="Pfam" id="PF06455"/>
    </source>
</evidence>
<feature type="transmembrane region" description="Helical" evidence="17">
    <location>
        <begin position="272"/>
        <end position="294"/>
    </location>
</feature>
<feature type="domain" description="NADH-Ubiquinone oxidoreductase (complex I) chain 5 N-terminal" evidence="19">
    <location>
        <begin position="68"/>
        <end position="118"/>
    </location>
</feature>
<feature type="transmembrane region" description="Helical" evidence="17">
    <location>
        <begin position="117"/>
        <end position="134"/>
    </location>
</feature>
<keyword evidence="12 17" id="KW-0520">NAD</keyword>
<evidence type="ECO:0000256" key="14">
    <source>
        <dbReference type="ARBA" id="ARBA00023128"/>
    </source>
</evidence>
<geneLocation type="mitochondrion" evidence="21"/>
<dbReference type="EC" id="7.1.1.2" evidence="3 17"/>
<sequence>MNLFISTFTLTLIILMLPIMTSTTNLHKDLPYPSYVKSITFTSFVLSLIPTLMLFNSNYEMTMYNWNWLTIQNINLNMSIKLDYFCILFTSVALFVTWSIMEFSLWYMYSDPYIDKFFKYLLLFLITMMILISANNLFQLFIGWEGVGIMSFLLIGWWSGRTDANTAALQAILYNRIGDIGLIMSMSWFILYTNTWDFQQLFMMHNELSTIPLVGLLLAATGKSAQFGLHPWLPSAMEGPTPVSALLHSSTMVVAGIFLLIRFSPLIQNNQIILTTSLCLGAITTLFTAICALTQNDIKKIVAFSTSSQLGLMMVTIGIGQPHLAFLHICMHAFFKAMLFMCSGSIIHNLNNEQDIRKMGGLYKILPFTSSSLIIGSLTLTGMPFLTGFYSKDLIIESATTSYTNAWALLLTLLATSLTAIYSTRIIFYSLLNNPRFFPPSNMNENNMMLINPIKRLAIGSIFAGFIISNNVIPSDIPQMTMPNYLKISALMMTITGFTIAMELNSMTYNLKTNFPSKTFNFSNSLGYFPTLVHRLLPHTNLTMSQNMATSLIDLIWFEKLVPKSITASLVSASTYTSNQMGLIKYYFLSFLTSIIMAMILIS</sequence>
<organism evidence="21">
    <name type="scientific">Coendou insidiosus</name>
    <dbReference type="NCBI Taxonomy" id="190504"/>
    <lineage>
        <taxon>Eukaryota</taxon>
        <taxon>Metazoa</taxon>
        <taxon>Chordata</taxon>
        <taxon>Craniata</taxon>
        <taxon>Vertebrata</taxon>
        <taxon>Euteleostomi</taxon>
        <taxon>Mammalia</taxon>
        <taxon>Eutheria</taxon>
        <taxon>Euarchontoglires</taxon>
        <taxon>Glires</taxon>
        <taxon>Rodentia</taxon>
        <taxon>Hystricomorpha</taxon>
        <taxon>Erethizontidae</taxon>
        <taxon>Coendou</taxon>
    </lineage>
</organism>
<keyword evidence="5 17" id="KW-0813">Transport</keyword>
<dbReference type="InterPro" id="IPR001750">
    <property type="entry name" value="ND/Mrp_TM"/>
</dbReference>
<keyword evidence="15 17" id="KW-0472">Membrane</keyword>
<proteinExistence type="inferred from homology"/>
<evidence type="ECO:0000256" key="11">
    <source>
        <dbReference type="ARBA" id="ARBA00022989"/>
    </source>
</evidence>
<accession>M9NWH5</accession>
<evidence type="ECO:0000256" key="10">
    <source>
        <dbReference type="ARBA" id="ARBA00022982"/>
    </source>
</evidence>
<dbReference type="GO" id="GO:0008137">
    <property type="term" value="F:NADH dehydrogenase (ubiquinone) activity"/>
    <property type="evidence" value="ECO:0007669"/>
    <property type="project" value="UniProtKB-EC"/>
</dbReference>
<evidence type="ECO:0000259" key="19">
    <source>
        <dbReference type="Pfam" id="PF00662"/>
    </source>
</evidence>
<comment type="similarity">
    <text evidence="2 17">Belongs to the complex I subunit 5 family.</text>
</comment>
<dbReference type="Pfam" id="PF00662">
    <property type="entry name" value="Proton_antipo_N"/>
    <property type="match status" value="1"/>
</dbReference>
<keyword evidence="10" id="KW-0249">Electron transport</keyword>
<keyword evidence="6" id="KW-0679">Respiratory chain</keyword>
<dbReference type="CTD" id="4540"/>
<evidence type="ECO:0000256" key="3">
    <source>
        <dbReference type="ARBA" id="ARBA00012944"/>
    </source>
</evidence>
<feature type="domain" description="NADH:quinone oxidoreductase/Mrp antiporter transmembrane" evidence="18">
    <location>
        <begin position="134"/>
        <end position="416"/>
    </location>
</feature>
<dbReference type="RefSeq" id="YP_008080768.1">
    <property type="nucleotide sequence ID" value="NC_021387.1"/>
</dbReference>
<dbReference type="GO" id="GO:0003954">
    <property type="term" value="F:NADH dehydrogenase activity"/>
    <property type="evidence" value="ECO:0007669"/>
    <property type="project" value="TreeGrafter"/>
</dbReference>
<reference evidence="21" key="1">
    <citation type="journal article" date="2013" name="BMC Res. Notes">
        <title>Phylogeny and chronology of the major lineages of New World hystricognath rodents: insights on the biogeography of the Eocene/Oligocene arrival of mammals in South America.</title>
        <authorList>
            <person name="Voloch C.M."/>
            <person name="Vilela J.F."/>
            <person name="Loss-Oliveira L."/>
            <person name="Schrago C.G."/>
        </authorList>
    </citation>
    <scope>NUCLEOTIDE SEQUENCE</scope>
</reference>
<evidence type="ECO:0000256" key="7">
    <source>
        <dbReference type="ARBA" id="ARBA00022692"/>
    </source>
</evidence>
<evidence type="ECO:0000259" key="18">
    <source>
        <dbReference type="Pfam" id="PF00361"/>
    </source>
</evidence>
<keyword evidence="9" id="KW-1278">Translocase</keyword>
<evidence type="ECO:0000256" key="5">
    <source>
        <dbReference type="ARBA" id="ARBA00022448"/>
    </source>
</evidence>
<dbReference type="PANTHER" id="PTHR42829">
    <property type="entry name" value="NADH-UBIQUINONE OXIDOREDUCTASE CHAIN 5"/>
    <property type="match status" value="1"/>
</dbReference>
<feature type="transmembrane region" description="Helical" evidence="17">
    <location>
        <begin position="301"/>
        <end position="319"/>
    </location>
</feature>
<evidence type="ECO:0000256" key="15">
    <source>
        <dbReference type="ARBA" id="ARBA00023136"/>
    </source>
</evidence>
<keyword evidence="7 17" id="KW-0812">Transmembrane</keyword>
<evidence type="ECO:0000256" key="17">
    <source>
        <dbReference type="RuleBase" id="RU003404"/>
    </source>
</evidence>
<evidence type="ECO:0000256" key="16">
    <source>
        <dbReference type="ARBA" id="ARBA00049551"/>
    </source>
</evidence>
<dbReference type="GeneID" id="15825802"/>
<feature type="transmembrane region" description="Helical" evidence="17">
    <location>
        <begin position="38"/>
        <end position="59"/>
    </location>
</feature>
<dbReference type="GO" id="GO:0042773">
    <property type="term" value="P:ATP synthesis coupled electron transport"/>
    <property type="evidence" value="ECO:0007669"/>
    <property type="project" value="InterPro"/>
</dbReference>
<evidence type="ECO:0000256" key="4">
    <source>
        <dbReference type="ARBA" id="ARBA00021096"/>
    </source>
</evidence>
<feature type="transmembrane region" description="Helical" evidence="17">
    <location>
        <begin position="485"/>
        <end position="504"/>
    </location>
</feature>
<gene>
    <name evidence="21" type="primary">ND5</name>
</gene>
<feature type="transmembrane region" description="Helical" evidence="17">
    <location>
        <begin position="211"/>
        <end position="233"/>
    </location>
</feature>
<evidence type="ECO:0000313" key="21">
    <source>
        <dbReference type="EMBL" id="AFQ55800.1"/>
    </source>
</evidence>
<evidence type="ECO:0000256" key="8">
    <source>
        <dbReference type="ARBA" id="ARBA00022792"/>
    </source>
</evidence>
<dbReference type="PANTHER" id="PTHR42829:SF2">
    <property type="entry name" value="NADH-UBIQUINONE OXIDOREDUCTASE CHAIN 5"/>
    <property type="match status" value="1"/>
</dbReference>
<feature type="transmembrane region" description="Helical" evidence="17">
    <location>
        <begin position="584"/>
        <end position="602"/>
    </location>
</feature>
<feature type="transmembrane region" description="Helical" evidence="17">
    <location>
        <begin position="362"/>
        <end position="386"/>
    </location>
</feature>
<dbReference type="InterPro" id="IPR001516">
    <property type="entry name" value="Proton_antipo_N"/>
</dbReference>
<keyword evidence="13 17" id="KW-0830">Ubiquinone</keyword>